<dbReference type="Pfam" id="PF01297">
    <property type="entry name" value="ZnuA"/>
    <property type="match status" value="1"/>
</dbReference>
<name>A0A5C8PW88_9HYPH</name>
<dbReference type="PANTHER" id="PTHR42953:SF1">
    <property type="entry name" value="METAL-BINDING PROTEIN HI_0362-RELATED"/>
    <property type="match status" value="1"/>
</dbReference>
<evidence type="ECO:0000256" key="6">
    <source>
        <dbReference type="RuleBase" id="RU003512"/>
    </source>
</evidence>
<evidence type="ECO:0000256" key="5">
    <source>
        <dbReference type="ARBA" id="ARBA00022729"/>
    </source>
</evidence>
<dbReference type="InterPro" id="IPR050492">
    <property type="entry name" value="Bact_metal-bind_prot9"/>
</dbReference>
<dbReference type="Proteomes" id="UP000321638">
    <property type="component" value="Unassembled WGS sequence"/>
</dbReference>
<dbReference type="AlphaFoldDB" id="A0A5C8PW88"/>
<dbReference type="GO" id="GO:0030313">
    <property type="term" value="C:cell envelope"/>
    <property type="evidence" value="ECO:0007669"/>
    <property type="project" value="UniProtKB-SubCell"/>
</dbReference>
<dbReference type="OrthoDB" id="9793396at2"/>
<dbReference type="Gene3D" id="3.40.50.1980">
    <property type="entry name" value="Nitrogenase molybdenum iron protein domain"/>
    <property type="match status" value="2"/>
</dbReference>
<dbReference type="RefSeq" id="WP_147844850.1">
    <property type="nucleotide sequence ID" value="NZ_VDUZ01000001.1"/>
</dbReference>
<evidence type="ECO:0000256" key="7">
    <source>
        <dbReference type="SAM" id="SignalP"/>
    </source>
</evidence>
<organism evidence="8 9">
    <name type="scientific">Vineibacter terrae</name>
    <dbReference type="NCBI Taxonomy" id="2586908"/>
    <lineage>
        <taxon>Bacteria</taxon>
        <taxon>Pseudomonadati</taxon>
        <taxon>Pseudomonadota</taxon>
        <taxon>Alphaproteobacteria</taxon>
        <taxon>Hyphomicrobiales</taxon>
        <taxon>Vineibacter</taxon>
    </lineage>
</organism>
<dbReference type="InterPro" id="IPR006127">
    <property type="entry name" value="ZnuA-like"/>
</dbReference>
<comment type="subcellular location">
    <subcellularLocation>
        <location evidence="1">Cell envelope</location>
    </subcellularLocation>
</comment>
<dbReference type="InterPro" id="IPR006129">
    <property type="entry name" value="AdhesinB"/>
</dbReference>
<gene>
    <name evidence="8" type="ORF">FHP25_00150</name>
</gene>
<dbReference type="GO" id="GO:0046872">
    <property type="term" value="F:metal ion binding"/>
    <property type="evidence" value="ECO:0007669"/>
    <property type="project" value="UniProtKB-KW"/>
</dbReference>
<feature type="chain" id="PRO_5022778028" evidence="7">
    <location>
        <begin position="25"/>
        <end position="304"/>
    </location>
</feature>
<comment type="caution">
    <text evidence="8">The sequence shown here is derived from an EMBL/GenBank/DDBJ whole genome shotgun (WGS) entry which is preliminary data.</text>
</comment>
<sequence length="304" mass="32574">MKRVLLALAACLVLAIGAISPAAAQPVKVVATFSVLGDIVRQVGGDKVLLAVLVGPDGDAELYQPTPADAKAIAQARLFVVNGKDFDPWRDNLARTAGFRGTMVTAIDSAKTISRSVEGEGSRHARRLVVDQHAWHDPANGALYAKAIADALAKVDPANAAFYRQRAEAYGKELTDLRAWAVAEMRQIPDAKRKIITSHDGFAYMANAYKITILSPVGLVNDKEPSADDVARLIAQIRRAEVKAIFIENMTDPRIIQRIAAEGGGVIGGTLYSDALSKTGGPADTYVKMLRHNVATMKAAMMKN</sequence>
<keyword evidence="4" id="KW-0479">Metal-binding</keyword>
<evidence type="ECO:0000256" key="4">
    <source>
        <dbReference type="ARBA" id="ARBA00022723"/>
    </source>
</evidence>
<feature type="signal peptide" evidence="7">
    <location>
        <begin position="1"/>
        <end position="24"/>
    </location>
</feature>
<keyword evidence="5 7" id="KW-0732">Signal</keyword>
<dbReference type="PANTHER" id="PTHR42953">
    <property type="entry name" value="HIGH-AFFINITY ZINC UPTAKE SYSTEM PROTEIN ZNUA-RELATED"/>
    <property type="match status" value="1"/>
</dbReference>
<dbReference type="EMBL" id="VDUZ01000001">
    <property type="protein sequence ID" value="TXL82150.1"/>
    <property type="molecule type" value="Genomic_DNA"/>
</dbReference>
<dbReference type="PRINTS" id="PR00690">
    <property type="entry name" value="ADHESNFAMILY"/>
</dbReference>
<reference evidence="8 9" key="1">
    <citation type="submission" date="2019-06" db="EMBL/GenBank/DDBJ databases">
        <title>New taxonomy in bacterial strain CC-CFT640, isolated from vineyard.</title>
        <authorList>
            <person name="Lin S.-Y."/>
            <person name="Tsai C.-F."/>
            <person name="Young C.-C."/>
        </authorList>
    </citation>
    <scope>NUCLEOTIDE SEQUENCE [LARGE SCALE GENOMIC DNA]</scope>
    <source>
        <strain evidence="8 9">CC-CFT640</strain>
    </source>
</reference>
<dbReference type="GO" id="GO:0007155">
    <property type="term" value="P:cell adhesion"/>
    <property type="evidence" value="ECO:0007669"/>
    <property type="project" value="InterPro"/>
</dbReference>
<dbReference type="GO" id="GO:0030001">
    <property type="term" value="P:metal ion transport"/>
    <property type="evidence" value="ECO:0007669"/>
    <property type="project" value="InterPro"/>
</dbReference>
<comment type="similarity">
    <text evidence="2 6">Belongs to the bacterial solute-binding protein 9 family.</text>
</comment>
<accession>A0A5C8PW88</accession>
<evidence type="ECO:0000256" key="2">
    <source>
        <dbReference type="ARBA" id="ARBA00011028"/>
    </source>
</evidence>
<dbReference type="InterPro" id="IPR006128">
    <property type="entry name" value="Lipoprotein_PsaA-like"/>
</dbReference>
<dbReference type="SUPFAM" id="SSF53807">
    <property type="entry name" value="Helical backbone' metal receptor"/>
    <property type="match status" value="1"/>
</dbReference>
<evidence type="ECO:0000256" key="1">
    <source>
        <dbReference type="ARBA" id="ARBA00004196"/>
    </source>
</evidence>
<dbReference type="PRINTS" id="PR00691">
    <property type="entry name" value="ADHESINB"/>
</dbReference>
<evidence type="ECO:0000313" key="8">
    <source>
        <dbReference type="EMBL" id="TXL82150.1"/>
    </source>
</evidence>
<protein>
    <submittedName>
        <fullName evidence="8">Metal ABC transporter substrate-binding protein</fullName>
    </submittedName>
</protein>
<evidence type="ECO:0000313" key="9">
    <source>
        <dbReference type="Proteomes" id="UP000321638"/>
    </source>
</evidence>
<proteinExistence type="inferred from homology"/>
<keyword evidence="9" id="KW-1185">Reference proteome</keyword>
<keyword evidence="3 6" id="KW-0813">Transport</keyword>
<evidence type="ECO:0000256" key="3">
    <source>
        <dbReference type="ARBA" id="ARBA00022448"/>
    </source>
</evidence>